<dbReference type="InterPro" id="IPR024952">
    <property type="entry name" value="LPP20-like_dom"/>
</dbReference>
<dbReference type="Pfam" id="PF02169">
    <property type="entry name" value="LPP20"/>
    <property type="match status" value="1"/>
</dbReference>
<dbReference type="eggNOG" id="COG3018">
    <property type="taxonomic scope" value="Bacteria"/>
</dbReference>
<reference evidence="3 4" key="1">
    <citation type="journal article" date="2012" name="J. Bacteriol.">
        <title>Genome Sequence of Idiomarina xiamenensis Type Strain 10-D-4.</title>
        <authorList>
            <person name="Lai Q."/>
            <person name="Wang L."/>
            <person name="Wang W."/>
            <person name="Shao Z."/>
        </authorList>
    </citation>
    <scope>NUCLEOTIDE SEQUENCE [LARGE SCALE GENOMIC DNA]</scope>
    <source>
        <strain evidence="3 4">10-D-4</strain>
    </source>
</reference>
<comment type="caution">
    <text evidence="3">The sequence shown here is derived from an EMBL/GenBank/DDBJ whole genome shotgun (WGS) entry which is preliminary data.</text>
</comment>
<dbReference type="PATRIC" id="fig|740709.3.peg.1987"/>
<dbReference type="STRING" id="740709.A10D4_09829"/>
<proteinExistence type="predicted"/>
<gene>
    <name evidence="3" type="ORF">A10D4_09829</name>
</gene>
<evidence type="ECO:0000259" key="2">
    <source>
        <dbReference type="Pfam" id="PF02169"/>
    </source>
</evidence>
<dbReference type="EMBL" id="AMRG01000012">
    <property type="protein sequence ID" value="EKE82067.1"/>
    <property type="molecule type" value="Genomic_DNA"/>
</dbReference>
<dbReference type="PIRSF" id="PIRSF028687">
    <property type="entry name" value="UCP028687"/>
    <property type="match status" value="1"/>
</dbReference>
<name>K2K645_9GAMM</name>
<accession>K2K645</accession>
<feature type="domain" description="Lipoprotein LPP20-like" evidence="2">
    <location>
        <begin position="63"/>
        <end position="133"/>
    </location>
</feature>
<dbReference type="AlphaFoldDB" id="K2K645"/>
<organism evidence="3 4">
    <name type="scientific">Idiomarina xiamenensis 10-D-4</name>
    <dbReference type="NCBI Taxonomy" id="740709"/>
    <lineage>
        <taxon>Bacteria</taxon>
        <taxon>Pseudomonadati</taxon>
        <taxon>Pseudomonadota</taxon>
        <taxon>Gammaproteobacteria</taxon>
        <taxon>Alteromonadales</taxon>
        <taxon>Idiomarinaceae</taxon>
        <taxon>Idiomarina</taxon>
    </lineage>
</organism>
<feature type="signal peptide" evidence="1">
    <location>
        <begin position="1"/>
        <end position="28"/>
    </location>
</feature>
<dbReference type="InterPro" id="IPR007293">
    <property type="entry name" value="FlgP"/>
</dbReference>
<dbReference type="RefSeq" id="WP_008489263.1">
    <property type="nucleotide sequence ID" value="NZ_AMRG01000012.1"/>
</dbReference>
<dbReference type="Proteomes" id="UP000014115">
    <property type="component" value="Unassembled WGS sequence"/>
</dbReference>
<keyword evidence="4" id="KW-1185">Reference proteome</keyword>
<dbReference type="PROSITE" id="PS51257">
    <property type="entry name" value="PROKAR_LIPOPROTEIN"/>
    <property type="match status" value="1"/>
</dbReference>
<protein>
    <recommendedName>
        <fullName evidence="2">Lipoprotein LPP20-like domain-containing protein</fullName>
    </recommendedName>
</protein>
<evidence type="ECO:0000313" key="4">
    <source>
        <dbReference type="Proteomes" id="UP000014115"/>
    </source>
</evidence>
<evidence type="ECO:0000256" key="1">
    <source>
        <dbReference type="SAM" id="SignalP"/>
    </source>
</evidence>
<keyword evidence="1" id="KW-0732">Signal</keyword>
<feature type="chain" id="PRO_5003862087" description="Lipoprotein LPP20-like domain-containing protein" evidence="1">
    <location>
        <begin position="29"/>
        <end position="162"/>
    </location>
</feature>
<dbReference type="OrthoDB" id="7348506at2"/>
<evidence type="ECO:0000313" key="3">
    <source>
        <dbReference type="EMBL" id="EKE82067.1"/>
    </source>
</evidence>
<sequence>MSKSRFFNHSVGKCVSSLLLAFSLSACSVVYDQQYVEWETVKPKQFPVLSAVGYAPIAKQPGASNEEQMLAAMRASKLAAYRELAEQVYGQRISGNSAVADWALQSDSYQTSVDGVIRGAEVVRTYSAGEFYATELRLDFERVHNLYQSINRPQRVKNVVYY</sequence>